<dbReference type="EMBL" id="WNEG01000079">
    <property type="protein sequence ID" value="NMG83387.1"/>
    <property type="molecule type" value="Genomic_DNA"/>
</dbReference>
<evidence type="ECO:0000256" key="1">
    <source>
        <dbReference type="ARBA" id="ARBA00022649"/>
    </source>
</evidence>
<protein>
    <submittedName>
        <fullName evidence="2">Type II toxin-antitoxin system RelE/ParE family toxin</fullName>
    </submittedName>
</protein>
<dbReference type="PANTHER" id="PTHR35601:SF1">
    <property type="entry name" value="TOXIN RELE"/>
    <property type="match status" value="1"/>
</dbReference>
<keyword evidence="1" id="KW-1277">Toxin-antitoxin system</keyword>
<name>A0A848DAS6_9EURY</name>
<dbReference type="Gene3D" id="3.30.2310.20">
    <property type="entry name" value="RelE-like"/>
    <property type="match status" value="1"/>
</dbReference>
<dbReference type="Proteomes" id="UP000606580">
    <property type="component" value="Unassembled WGS sequence"/>
</dbReference>
<comment type="caution">
    <text evidence="2">The sequence shown here is derived from an EMBL/GenBank/DDBJ whole genome shotgun (WGS) entry which is preliminary data.</text>
</comment>
<evidence type="ECO:0000313" key="2">
    <source>
        <dbReference type="EMBL" id="NMG83387.1"/>
    </source>
</evidence>
<reference evidence="2" key="1">
    <citation type="journal article" date="2020" name="MBio">
        <title>'Candidatus Ethanoperedens,' a Thermophilic Genus of Archaea Mediating the Anaerobic Oxidation of Ethane.</title>
        <authorList>
            <person name="Hahn C.J."/>
            <person name="Laso-Perez R."/>
            <person name="Vulcano F."/>
            <person name="Vaziourakis K.M."/>
            <person name="Stokke R."/>
            <person name="Steen I.H."/>
            <person name="Teske A."/>
            <person name="Boetius A."/>
            <person name="Liebeke M."/>
            <person name="Amann R."/>
            <person name="Knittel K."/>
            <person name="Wegener G."/>
        </authorList>
    </citation>
    <scope>NUCLEOTIDE SEQUENCE</scope>
    <source>
        <strain evidence="2">GoM-Arc1-LC-WB58</strain>
    </source>
</reference>
<dbReference type="PANTHER" id="PTHR35601">
    <property type="entry name" value="TOXIN RELE"/>
    <property type="match status" value="1"/>
</dbReference>
<gene>
    <name evidence="2" type="ORF">GIS02_04190</name>
</gene>
<evidence type="ECO:0000313" key="3">
    <source>
        <dbReference type="Proteomes" id="UP000606580"/>
    </source>
</evidence>
<accession>A0A848DAS6</accession>
<dbReference type="InterPro" id="IPR035093">
    <property type="entry name" value="RelE/ParE_toxin_dom_sf"/>
</dbReference>
<dbReference type="Pfam" id="PF05016">
    <property type="entry name" value="ParE_toxin"/>
    <property type="match status" value="1"/>
</dbReference>
<organism evidence="2 3">
    <name type="scientific">Candidatus Ethanoperedens thermophilum</name>
    <dbReference type="NCBI Taxonomy" id="2766897"/>
    <lineage>
        <taxon>Archaea</taxon>
        <taxon>Methanobacteriati</taxon>
        <taxon>Methanobacteriota</taxon>
        <taxon>Stenosarchaea group</taxon>
        <taxon>Methanomicrobia</taxon>
        <taxon>Methanosarcinales</taxon>
        <taxon>Methanosarcinales incertae sedis</taxon>
        <taxon>GOM Arc I cluster</taxon>
        <taxon>Candidatus Ethanoperedens</taxon>
    </lineage>
</organism>
<dbReference type="SUPFAM" id="SSF143011">
    <property type="entry name" value="RelE-like"/>
    <property type="match status" value="1"/>
</dbReference>
<dbReference type="AlphaFoldDB" id="A0A848DAS6"/>
<proteinExistence type="predicted"/>
<sequence>MTFEIIWSASAIKELKKIDRHIAKRIFDTITRLKEYPYHNIIKLTNSPYYRLRVGDYRAILDIQKNQLRILVIKVGHRKISMIQYN</sequence>
<dbReference type="InterPro" id="IPR007712">
    <property type="entry name" value="RelE/ParE_toxin"/>
</dbReference>